<dbReference type="EMBL" id="JACHOP010000007">
    <property type="protein sequence ID" value="MBB5757467.1"/>
    <property type="molecule type" value="Genomic_DNA"/>
</dbReference>
<name>A0A840ZKJ5_9HYPH</name>
<organism evidence="1 2">
    <name type="scientific">Methylorubrum rhodinum</name>
    <dbReference type="NCBI Taxonomy" id="29428"/>
    <lineage>
        <taxon>Bacteria</taxon>
        <taxon>Pseudomonadati</taxon>
        <taxon>Pseudomonadota</taxon>
        <taxon>Alphaproteobacteria</taxon>
        <taxon>Hyphomicrobiales</taxon>
        <taxon>Methylobacteriaceae</taxon>
        <taxon>Methylorubrum</taxon>
    </lineage>
</organism>
<dbReference type="AlphaFoldDB" id="A0A840ZKJ5"/>
<comment type="caution">
    <text evidence="1">The sequence shown here is derived from an EMBL/GenBank/DDBJ whole genome shotgun (WGS) entry which is preliminary data.</text>
</comment>
<reference evidence="1 2" key="1">
    <citation type="submission" date="2020-08" db="EMBL/GenBank/DDBJ databases">
        <title>Genomic Encyclopedia of Type Strains, Phase IV (KMG-IV): sequencing the most valuable type-strain genomes for metagenomic binning, comparative biology and taxonomic classification.</title>
        <authorList>
            <person name="Goeker M."/>
        </authorList>
    </citation>
    <scope>NUCLEOTIDE SEQUENCE [LARGE SCALE GENOMIC DNA]</scope>
    <source>
        <strain evidence="1 2">DSM 2163</strain>
    </source>
</reference>
<evidence type="ECO:0000313" key="1">
    <source>
        <dbReference type="EMBL" id="MBB5757467.1"/>
    </source>
</evidence>
<keyword evidence="2" id="KW-1185">Reference proteome</keyword>
<proteinExistence type="predicted"/>
<dbReference type="Proteomes" id="UP000583454">
    <property type="component" value="Unassembled WGS sequence"/>
</dbReference>
<dbReference type="RefSeq" id="WP_183569054.1">
    <property type="nucleotide sequence ID" value="NZ_JACHOP010000007.1"/>
</dbReference>
<gene>
    <name evidence="1" type="ORF">HNR00_002180</name>
</gene>
<protein>
    <submittedName>
        <fullName evidence="1">Uncharacterized protein</fullName>
    </submittedName>
</protein>
<accession>A0A840ZKJ5</accession>
<sequence>MTPATVAIVIATPRGLRHLASPSERAAAGPAEAVLRGLGAAVRHASFWVQCADPAARARLTSYLWDVKAEVLAEVAAG</sequence>
<evidence type="ECO:0000313" key="2">
    <source>
        <dbReference type="Proteomes" id="UP000583454"/>
    </source>
</evidence>